<protein>
    <submittedName>
        <fullName evidence="1">Uncharacterized protein</fullName>
    </submittedName>
</protein>
<name>A0ACB8F022_9SAUR</name>
<sequence length="437" mass="49938">MSVGMQNLHFDMHQRKPERNREFLRAETAVLLNVKSALVDSSCGVKLRVTMAPGKTQAGTDEKEELTFSVSYCRSQAEEHSVHWREELLNGQVLMVLSARKACSPARFDTNLCAARLKSLGIQMTTDQWRNLIQSAVLEPEVRKYMFYNSRVVGIAIAVVFYMTVWINLYSTLQIYSIGQSWKISILVTLGALVGALAIRLIIHQQQGKMNMNTDMRLMAANEVFMKHELLVGVTDQLDQLHSIPQLWFVHFNVEPCLQSLEESIEAMKRNQESALRHNLDELCLVTETAILPAQEEKADSSLEETPLLPDTRNKRRSALTCRELLQLIPDGAPKVMAQQLLMIYSGYYIRLLVSSQLPEAPVRRHVMFTHIPCLCQFIEFAVLRKRCFSFKLSTLALSHITPPYDCFLEPDNTSRILVVELLPSWIVQLSFIHWNM</sequence>
<evidence type="ECO:0000313" key="2">
    <source>
        <dbReference type="Proteomes" id="UP000827872"/>
    </source>
</evidence>
<accession>A0ACB8F022</accession>
<evidence type="ECO:0000313" key="1">
    <source>
        <dbReference type="EMBL" id="KAH7998385.1"/>
    </source>
</evidence>
<organism evidence="1 2">
    <name type="scientific">Sphaerodactylus townsendi</name>
    <dbReference type="NCBI Taxonomy" id="933632"/>
    <lineage>
        <taxon>Eukaryota</taxon>
        <taxon>Metazoa</taxon>
        <taxon>Chordata</taxon>
        <taxon>Craniata</taxon>
        <taxon>Vertebrata</taxon>
        <taxon>Euteleostomi</taxon>
        <taxon>Lepidosauria</taxon>
        <taxon>Squamata</taxon>
        <taxon>Bifurcata</taxon>
        <taxon>Gekkota</taxon>
        <taxon>Sphaerodactylidae</taxon>
        <taxon>Sphaerodactylus</taxon>
    </lineage>
</organism>
<reference evidence="1" key="1">
    <citation type="submission" date="2021-08" db="EMBL/GenBank/DDBJ databases">
        <title>The first chromosome-level gecko genome reveals the dynamic sex chromosomes of Neotropical dwarf geckos (Sphaerodactylidae: Sphaerodactylus).</title>
        <authorList>
            <person name="Pinto B.J."/>
            <person name="Keating S.E."/>
            <person name="Gamble T."/>
        </authorList>
    </citation>
    <scope>NUCLEOTIDE SEQUENCE</scope>
    <source>
        <strain evidence="1">TG3544</strain>
    </source>
</reference>
<dbReference type="EMBL" id="CM037625">
    <property type="protein sequence ID" value="KAH7998385.1"/>
    <property type="molecule type" value="Genomic_DNA"/>
</dbReference>
<comment type="caution">
    <text evidence="1">The sequence shown here is derived from an EMBL/GenBank/DDBJ whole genome shotgun (WGS) entry which is preliminary data.</text>
</comment>
<keyword evidence="2" id="KW-1185">Reference proteome</keyword>
<dbReference type="Proteomes" id="UP000827872">
    <property type="component" value="Linkage Group LG12"/>
</dbReference>
<gene>
    <name evidence="1" type="ORF">K3G42_015726</name>
</gene>
<proteinExistence type="predicted"/>